<comment type="caution">
    <text evidence="6">Lacks conserved residue(s) required for the propagation of feature annotation.</text>
</comment>
<evidence type="ECO:0000313" key="9">
    <source>
        <dbReference type="EMBL" id="OXA54671.1"/>
    </source>
</evidence>
<evidence type="ECO:0000313" key="10">
    <source>
        <dbReference type="Proteomes" id="UP000198287"/>
    </source>
</evidence>
<dbReference type="Pfam" id="PF01400">
    <property type="entry name" value="Astacin"/>
    <property type="match status" value="1"/>
</dbReference>
<feature type="active site" evidence="6">
    <location>
        <position position="170"/>
    </location>
</feature>
<feature type="binding site" evidence="6">
    <location>
        <position position="173"/>
    </location>
    <ligand>
        <name>Zn(2+)</name>
        <dbReference type="ChEBI" id="CHEBI:29105"/>
        <note>catalytic</note>
    </ligand>
</feature>
<evidence type="ECO:0000256" key="6">
    <source>
        <dbReference type="PROSITE-ProRule" id="PRU01211"/>
    </source>
</evidence>
<dbReference type="Proteomes" id="UP000198287">
    <property type="component" value="Unassembled WGS sequence"/>
</dbReference>
<evidence type="ECO:0000256" key="1">
    <source>
        <dbReference type="ARBA" id="ARBA00022670"/>
    </source>
</evidence>
<feature type="binding site" evidence="6">
    <location>
        <position position="179"/>
    </location>
    <ligand>
        <name>Zn(2+)</name>
        <dbReference type="ChEBI" id="CHEBI:29105"/>
        <note>catalytic</note>
    </ligand>
</feature>
<dbReference type="PROSITE" id="PS51864">
    <property type="entry name" value="ASTACIN"/>
    <property type="match status" value="1"/>
</dbReference>
<keyword evidence="3 6" id="KW-0378">Hydrolase</keyword>
<dbReference type="GO" id="GO:0004222">
    <property type="term" value="F:metalloendopeptidase activity"/>
    <property type="evidence" value="ECO:0007669"/>
    <property type="project" value="UniProtKB-UniRule"/>
</dbReference>
<proteinExistence type="predicted"/>
<feature type="domain" description="Peptidase M12A" evidence="8">
    <location>
        <begin position="66"/>
        <end position="256"/>
    </location>
</feature>
<dbReference type="GO" id="GO:0006508">
    <property type="term" value="P:proteolysis"/>
    <property type="evidence" value="ECO:0007669"/>
    <property type="project" value="UniProtKB-KW"/>
</dbReference>
<dbReference type="PANTHER" id="PTHR10127:SF780">
    <property type="entry name" value="METALLOENDOPEPTIDASE"/>
    <property type="match status" value="1"/>
</dbReference>
<dbReference type="InterPro" id="IPR001506">
    <property type="entry name" value="Peptidase_M12A"/>
</dbReference>
<dbReference type="InterPro" id="IPR006026">
    <property type="entry name" value="Peptidase_Metallo"/>
</dbReference>
<dbReference type="InterPro" id="IPR024079">
    <property type="entry name" value="MetalloPept_cat_dom_sf"/>
</dbReference>
<feature type="chain" id="PRO_5011822884" description="Metalloendopeptidase" evidence="7">
    <location>
        <begin position="23"/>
        <end position="256"/>
    </location>
</feature>
<keyword evidence="10" id="KW-1185">Reference proteome</keyword>
<keyword evidence="5 6" id="KW-0482">Metalloprotease</keyword>
<feature type="signal peptide" evidence="7">
    <location>
        <begin position="1"/>
        <end position="22"/>
    </location>
</feature>
<dbReference type="PRINTS" id="PR00480">
    <property type="entry name" value="ASTACIN"/>
</dbReference>
<dbReference type="PANTHER" id="PTHR10127">
    <property type="entry name" value="DISCOIDIN, CUB, EGF, LAMININ , AND ZINC METALLOPROTEASE DOMAIN CONTAINING"/>
    <property type="match status" value="1"/>
</dbReference>
<gene>
    <name evidence="9" type="ORF">Fcan01_11670</name>
</gene>
<dbReference type="OMA" id="ETEEHAY"/>
<dbReference type="AlphaFoldDB" id="A0A226ED16"/>
<comment type="cofactor">
    <cofactor evidence="6 7">
        <name>Zn(2+)</name>
        <dbReference type="ChEBI" id="CHEBI:29105"/>
    </cofactor>
    <text evidence="6 7">Binds 1 zinc ion per subunit.</text>
</comment>
<evidence type="ECO:0000259" key="8">
    <source>
        <dbReference type="PROSITE" id="PS51864"/>
    </source>
</evidence>
<evidence type="ECO:0000256" key="3">
    <source>
        <dbReference type="ARBA" id="ARBA00022801"/>
    </source>
</evidence>
<keyword evidence="7" id="KW-0732">Signal</keyword>
<evidence type="ECO:0000256" key="2">
    <source>
        <dbReference type="ARBA" id="ARBA00022723"/>
    </source>
</evidence>
<protein>
    <recommendedName>
        <fullName evidence="7">Metalloendopeptidase</fullName>
        <ecNumber evidence="7">3.4.24.-</ecNumber>
    </recommendedName>
</protein>
<dbReference type="GO" id="GO:0008270">
    <property type="term" value="F:zinc ion binding"/>
    <property type="evidence" value="ECO:0007669"/>
    <property type="project" value="UniProtKB-UniRule"/>
</dbReference>
<dbReference type="EMBL" id="LNIX01000005">
    <property type="protein sequence ID" value="OXA54671.1"/>
    <property type="molecule type" value="Genomic_DNA"/>
</dbReference>
<evidence type="ECO:0000256" key="4">
    <source>
        <dbReference type="ARBA" id="ARBA00022833"/>
    </source>
</evidence>
<dbReference type="SUPFAM" id="SSF55486">
    <property type="entry name" value="Metalloproteases ('zincins'), catalytic domain"/>
    <property type="match status" value="1"/>
</dbReference>
<dbReference type="Gene3D" id="3.40.390.10">
    <property type="entry name" value="Collagenase (Catalytic Domain)"/>
    <property type="match status" value="1"/>
</dbReference>
<sequence length="256" mass="28721">MLQIFSLVFSFVVGEYISTCHAGLVASATLGPVPIGPPTVNLAVLERQLNPTGIVGACLTNDSDSNVGVSSGNPWSYSRWRNGYIVQLSSQWSPEQVRLIEGALYEISTKICIPILKWAVGSRPRGDYVYIQKGRAGTGCYSTGIGRQGGWQIINLQDPGCVTKGMIIHENIHAMGFNHEQTRPDRNNYINVYRNEIQRGRLSNYMQKFAFWETEEHAYDIYRGSLTFGVPYDFSSVMHYGSYDFSRIGNPTMRKR</sequence>
<name>A0A226ED16_FOLCA</name>
<reference evidence="9 10" key="1">
    <citation type="submission" date="2015-12" db="EMBL/GenBank/DDBJ databases">
        <title>The genome of Folsomia candida.</title>
        <authorList>
            <person name="Faddeeva A."/>
            <person name="Derks M.F."/>
            <person name="Anvar Y."/>
            <person name="Smit S."/>
            <person name="Van Straalen N."/>
            <person name="Roelofs D."/>
        </authorList>
    </citation>
    <scope>NUCLEOTIDE SEQUENCE [LARGE SCALE GENOMIC DNA]</scope>
    <source>
        <strain evidence="9 10">VU population</strain>
        <tissue evidence="9">Whole body</tissue>
    </source>
</reference>
<dbReference type="EC" id="3.4.24.-" evidence="7"/>
<accession>A0A226ED16</accession>
<keyword evidence="4 6" id="KW-0862">Zinc</keyword>
<organism evidence="9 10">
    <name type="scientific">Folsomia candida</name>
    <name type="common">Springtail</name>
    <dbReference type="NCBI Taxonomy" id="158441"/>
    <lineage>
        <taxon>Eukaryota</taxon>
        <taxon>Metazoa</taxon>
        <taxon>Ecdysozoa</taxon>
        <taxon>Arthropoda</taxon>
        <taxon>Hexapoda</taxon>
        <taxon>Collembola</taxon>
        <taxon>Entomobryomorpha</taxon>
        <taxon>Isotomoidea</taxon>
        <taxon>Isotomidae</taxon>
        <taxon>Proisotominae</taxon>
        <taxon>Folsomia</taxon>
    </lineage>
</organism>
<feature type="binding site" evidence="6">
    <location>
        <position position="169"/>
    </location>
    <ligand>
        <name>Zn(2+)</name>
        <dbReference type="ChEBI" id="CHEBI:29105"/>
        <note>catalytic</note>
    </ligand>
</feature>
<dbReference type="SMART" id="SM00235">
    <property type="entry name" value="ZnMc"/>
    <property type="match status" value="1"/>
</dbReference>
<evidence type="ECO:0000256" key="5">
    <source>
        <dbReference type="ARBA" id="ARBA00023049"/>
    </source>
</evidence>
<dbReference type="STRING" id="158441.A0A226ED16"/>
<keyword evidence="1 6" id="KW-0645">Protease</keyword>
<evidence type="ECO:0000256" key="7">
    <source>
        <dbReference type="RuleBase" id="RU361183"/>
    </source>
</evidence>
<comment type="caution">
    <text evidence="9">The sequence shown here is derived from an EMBL/GenBank/DDBJ whole genome shotgun (WGS) entry which is preliminary data.</text>
</comment>
<feature type="non-terminal residue" evidence="9">
    <location>
        <position position="256"/>
    </location>
</feature>
<keyword evidence="2 6" id="KW-0479">Metal-binding</keyword>
<dbReference type="OrthoDB" id="6334998at2759"/>